<proteinExistence type="predicted"/>
<reference evidence="1" key="1">
    <citation type="journal article" date="2015" name="Nature">
        <title>Complex archaea that bridge the gap between prokaryotes and eukaryotes.</title>
        <authorList>
            <person name="Spang A."/>
            <person name="Saw J.H."/>
            <person name="Jorgensen S.L."/>
            <person name="Zaremba-Niedzwiedzka K."/>
            <person name="Martijn J."/>
            <person name="Lind A.E."/>
            <person name="van Eijk R."/>
            <person name="Schleper C."/>
            <person name="Guy L."/>
            <person name="Ettema T.J."/>
        </authorList>
    </citation>
    <scope>NUCLEOTIDE SEQUENCE</scope>
</reference>
<accession>A0A0F9K9A6</accession>
<comment type="caution">
    <text evidence="1">The sequence shown here is derived from an EMBL/GenBank/DDBJ whole genome shotgun (WGS) entry which is preliminary data.</text>
</comment>
<protein>
    <submittedName>
        <fullName evidence="1">Uncharacterized protein</fullName>
    </submittedName>
</protein>
<dbReference type="EMBL" id="LAZR01009676">
    <property type="protein sequence ID" value="KKM71241.1"/>
    <property type="molecule type" value="Genomic_DNA"/>
</dbReference>
<dbReference type="AlphaFoldDB" id="A0A0F9K9A6"/>
<evidence type="ECO:0000313" key="1">
    <source>
        <dbReference type="EMBL" id="KKM71241.1"/>
    </source>
</evidence>
<gene>
    <name evidence="1" type="ORF">LCGC14_1432710</name>
</gene>
<name>A0A0F9K9A6_9ZZZZ</name>
<organism evidence="1">
    <name type="scientific">marine sediment metagenome</name>
    <dbReference type="NCBI Taxonomy" id="412755"/>
    <lineage>
        <taxon>unclassified sequences</taxon>
        <taxon>metagenomes</taxon>
        <taxon>ecological metagenomes</taxon>
    </lineage>
</organism>
<sequence>MTHKRMTETEALAIYSHPNGHTKEELSECLDILNASCQPVQLGYMQFEAVSDALERLGKGKELVKWG</sequence>